<protein>
    <submittedName>
        <fullName evidence="4">GNAT family N-acetyltransferase</fullName>
    </submittedName>
</protein>
<organism evidence="4 5">
    <name type="scientific">Spirosoma flavum</name>
    <dbReference type="NCBI Taxonomy" id="2048557"/>
    <lineage>
        <taxon>Bacteria</taxon>
        <taxon>Pseudomonadati</taxon>
        <taxon>Bacteroidota</taxon>
        <taxon>Cytophagia</taxon>
        <taxon>Cytophagales</taxon>
        <taxon>Cytophagaceae</taxon>
        <taxon>Spirosoma</taxon>
    </lineage>
</organism>
<dbReference type="Pfam" id="PF00583">
    <property type="entry name" value="Acetyltransf_1"/>
    <property type="match status" value="1"/>
</dbReference>
<dbReference type="PROSITE" id="PS51186">
    <property type="entry name" value="GNAT"/>
    <property type="match status" value="1"/>
</dbReference>
<keyword evidence="2" id="KW-0012">Acyltransferase</keyword>
<evidence type="ECO:0000256" key="2">
    <source>
        <dbReference type="ARBA" id="ARBA00023315"/>
    </source>
</evidence>
<dbReference type="PANTHER" id="PTHR43877">
    <property type="entry name" value="AMINOALKYLPHOSPHONATE N-ACETYLTRANSFERASE-RELATED-RELATED"/>
    <property type="match status" value="1"/>
</dbReference>
<accession>A0ABW6AIN1</accession>
<dbReference type="InterPro" id="IPR050832">
    <property type="entry name" value="Bact_Acetyltransf"/>
</dbReference>
<name>A0ABW6AIN1_9BACT</name>
<dbReference type="Proteomes" id="UP001597512">
    <property type="component" value="Unassembled WGS sequence"/>
</dbReference>
<dbReference type="Gene3D" id="3.40.630.30">
    <property type="match status" value="1"/>
</dbReference>
<comment type="caution">
    <text evidence="4">The sequence shown here is derived from an EMBL/GenBank/DDBJ whole genome shotgun (WGS) entry which is preliminary data.</text>
</comment>
<dbReference type="RefSeq" id="WP_381500417.1">
    <property type="nucleotide sequence ID" value="NZ_JBHUOM010000002.1"/>
</dbReference>
<gene>
    <name evidence="4" type="ORF">ACFS25_11875</name>
</gene>
<evidence type="ECO:0000313" key="4">
    <source>
        <dbReference type="EMBL" id="MFD2934483.1"/>
    </source>
</evidence>
<proteinExistence type="predicted"/>
<feature type="domain" description="N-acetyltransferase" evidence="3">
    <location>
        <begin position="1"/>
        <end position="149"/>
    </location>
</feature>
<dbReference type="PANTHER" id="PTHR43877:SF2">
    <property type="entry name" value="AMINOALKYLPHOSPHONATE N-ACETYLTRANSFERASE-RELATED"/>
    <property type="match status" value="1"/>
</dbReference>
<dbReference type="EMBL" id="JBHUOM010000002">
    <property type="protein sequence ID" value="MFD2934483.1"/>
    <property type="molecule type" value="Genomic_DNA"/>
</dbReference>
<keyword evidence="5" id="KW-1185">Reference proteome</keyword>
<evidence type="ECO:0000259" key="3">
    <source>
        <dbReference type="PROSITE" id="PS51186"/>
    </source>
</evidence>
<dbReference type="InterPro" id="IPR016181">
    <property type="entry name" value="Acyl_CoA_acyltransferase"/>
</dbReference>
<sequence>MIKTQRTTSEKPDFINLVTRLDTYLWEVYPETQAQYDTFNVIEKNDTVVIAYKDDVAVGCGCFKEFDQETVEIKRMFVSPESRGLGVSHLIMAELEKWAAELGFSYLILETLHKQAAAISLYQKRGYQRIENYGPYAGLPNSICMRKAI</sequence>
<evidence type="ECO:0000313" key="5">
    <source>
        <dbReference type="Proteomes" id="UP001597512"/>
    </source>
</evidence>
<keyword evidence="1" id="KW-0808">Transferase</keyword>
<dbReference type="CDD" id="cd04301">
    <property type="entry name" value="NAT_SF"/>
    <property type="match status" value="1"/>
</dbReference>
<dbReference type="SUPFAM" id="SSF55729">
    <property type="entry name" value="Acyl-CoA N-acyltransferases (Nat)"/>
    <property type="match status" value="1"/>
</dbReference>
<evidence type="ECO:0000256" key="1">
    <source>
        <dbReference type="ARBA" id="ARBA00022679"/>
    </source>
</evidence>
<reference evidence="5" key="1">
    <citation type="journal article" date="2019" name="Int. J. Syst. Evol. Microbiol.">
        <title>The Global Catalogue of Microorganisms (GCM) 10K type strain sequencing project: providing services to taxonomists for standard genome sequencing and annotation.</title>
        <authorList>
            <consortium name="The Broad Institute Genomics Platform"/>
            <consortium name="The Broad Institute Genome Sequencing Center for Infectious Disease"/>
            <person name="Wu L."/>
            <person name="Ma J."/>
        </authorList>
    </citation>
    <scope>NUCLEOTIDE SEQUENCE [LARGE SCALE GENOMIC DNA]</scope>
    <source>
        <strain evidence="5">KCTC 52490</strain>
    </source>
</reference>
<dbReference type="InterPro" id="IPR000182">
    <property type="entry name" value="GNAT_dom"/>
</dbReference>